<dbReference type="Pfam" id="PF00583">
    <property type="entry name" value="Acetyltransf_1"/>
    <property type="match status" value="1"/>
</dbReference>
<keyword evidence="5" id="KW-1185">Reference proteome</keyword>
<evidence type="ECO:0000259" key="3">
    <source>
        <dbReference type="PROSITE" id="PS51186"/>
    </source>
</evidence>
<dbReference type="PROSITE" id="PS51186">
    <property type="entry name" value="GNAT"/>
    <property type="match status" value="1"/>
</dbReference>
<dbReference type="EMBL" id="JAEQND010000019">
    <property type="protein sequence ID" value="MBL0428517.1"/>
    <property type="molecule type" value="Genomic_DNA"/>
</dbReference>
<dbReference type="Proteomes" id="UP000622707">
    <property type="component" value="Unassembled WGS sequence"/>
</dbReference>
<comment type="caution">
    <text evidence="4">The sequence shown here is derived from an EMBL/GenBank/DDBJ whole genome shotgun (WGS) entry which is preliminary data.</text>
</comment>
<sequence>MLAQPVVRLASLADAGAIAALSRDTIETGLPWTWRPERVANAIRDPNTNVVVVGPREALEGFGIMIYREDDAHLVLFAVHLAKRRQGIASTMLLWLEDVARAAGCRRIRLEARRDNVAGRNFYSEHGYHERAIDKDRYHQGVDGVRLEKWLQSGTPEPSPDA</sequence>
<keyword evidence="1" id="KW-0808">Transferase</keyword>
<gene>
    <name evidence="4" type="ORF">JI746_25655</name>
</gene>
<dbReference type="InterPro" id="IPR000182">
    <property type="entry name" value="GNAT_dom"/>
</dbReference>
<dbReference type="PANTHER" id="PTHR43877">
    <property type="entry name" value="AMINOALKYLPHOSPHONATE N-ACETYLTRANSFERASE-RELATED-RELATED"/>
    <property type="match status" value="1"/>
</dbReference>
<evidence type="ECO:0000256" key="1">
    <source>
        <dbReference type="ARBA" id="ARBA00022679"/>
    </source>
</evidence>
<protein>
    <submittedName>
        <fullName evidence="4">GNAT family N-acetyltransferase</fullName>
    </submittedName>
</protein>
<dbReference type="SUPFAM" id="SSF55729">
    <property type="entry name" value="Acyl-CoA N-acyltransferases (Nat)"/>
    <property type="match status" value="1"/>
</dbReference>
<keyword evidence="2" id="KW-0012">Acyltransferase</keyword>
<dbReference type="InterPro" id="IPR050832">
    <property type="entry name" value="Bact_Acetyltransf"/>
</dbReference>
<dbReference type="InterPro" id="IPR016181">
    <property type="entry name" value="Acyl_CoA_acyltransferase"/>
</dbReference>
<name>A0ABS1JWD4_9BURK</name>
<reference evidence="4 5" key="1">
    <citation type="journal article" date="2017" name="Int. J. Syst. Evol. Microbiol.">
        <title>Ramlibacter alkalitolerans sp. nov., alkali-tolerant bacterium isolated from soil of ginseng.</title>
        <authorList>
            <person name="Lee D.H."/>
            <person name="Cha C.J."/>
        </authorList>
    </citation>
    <scope>NUCLEOTIDE SEQUENCE [LARGE SCALE GENOMIC DNA]</scope>
    <source>
        <strain evidence="4 5">KACC 19305</strain>
    </source>
</reference>
<proteinExistence type="predicted"/>
<evidence type="ECO:0000313" key="5">
    <source>
        <dbReference type="Proteomes" id="UP000622707"/>
    </source>
</evidence>
<dbReference type="RefSeq" id="WP_201693162.1">
    <property type="nucleotide sequence ID" value="NZ_JAEQND010000019.1"/>
</dbReference>
<feature type="domain" description="N-acetyltransferase" evidence="3">
    <location>
        <begin position="5"/>
        <end position="152"/>
    </location>
</feature>
<evidence type="ECO:0000256" key="2">
    <source>
        <dbReference type="ARBA" id="ARBA00023315"/>
    </source>
</evidence>
<dbReference type="Gene3D" id="3.40.630.30">
    <property type="match status" value="1"/>
</dbReference>
<organism evidence="4 5">
    <name type="scientific">Ramlibacter alkalitolerans</name>
    <dbReference type="NCBI Taxonomy" id="2039631"/>
    <lineage>
        <taxon>Bacteria</taxon>
        <taxon>Pseudomonadati</taxon>
        <taxon>Pseudomonadota</taxon>
        <taxon>Betaproteobacteria</taxon>
        <taxon>Burkholderiales</taxon>
        <taxon>Comamonadaceae</taxon>
        <taxon>Ramlibacter</taxon>
    </lineage>
</organism>
<evidence type="ECO:0000313" key="4">
    <source>
        <dbReference type="EMBL" id="MBL0428517.1"/>
    </source>
</evidence>
<accession>A0ABS1JWD4</accession>
<dbReference type="CDD" id="cd04301">
    <property type="entry name" value="NAT_SF"/>
    <property type="match status" value="1"/>
</dbReference>